<gene>
    <name evidence="1" type="ORF">B1H58_15355</name>
</gene>
<keyword evidence="2" id="KW-1185">Reference proteome</keyword>
<sequence length="112" mass="12772">MEQAKPRKSDSVSFIGRHLLATAHQALSNTRQTVVAKLLNVADSTILRRTEKYPELMETLAASGVEDFVMHGEKKMPMEQYRWLMTVAMEFAKLQLEITKEKAPKNGEFFEA</sequence>
<dbReference type="KEGG" id="palh:B1H58_15355"/>
<dbReference type="EMBL" id="CP019706">
    <property type="protein sequence ID" value="ARJ43273.1"/>
    <property type="molecule type" value="Genomic_DNA"/>
</dbReference>
<name>A0A1W6B8C2_9GAMM</name>
<reference evidence="1 2" key="1">
    <citation type="submission" date="2017-02" db="EMBL/GenBank/DDBJ databases">
        <title>Complete genome sequence of the drought resistance-promoting endophyte Pantoea alhagi LTYR-11Z.</title>
        <authorList>
            <person name="Zhang L."/>
        </authorList>
    </citation>
    <scope>NUCLEOTIDE SEQUENCE [LARGE SCALE GENOMIC DNA]</scope>
    <source>
        <strain evidence="1 2">LTYR-11Z</strain>
    </source>
</reference>
<dbReference type="AlphaFoldDB" id="A0A1W6B8C2"/>
<dbReference type="STRING" id="1891675.B1H58_15355"/>
<evidence type="ECO:0000313" key="2">
    <source>
        <dbReference type="Proteomes" id="UP000192900"/>
    </source>
</evidence>
<proteinExistence type="predicted"/>
<organism evidence="1 2">
    <name type="scientific">Pantoea alhagi</name>
    <dbReference type="NCBI Taxonomy" id="1891675"/>
    <lineage>
        <taxon>Bacteria</taxon>
        <taxon>Pseudomonadati</taxon>
        <taxon>Pseudomonadota</taxon>
        <taxon>Gammaproteobacteria</taxon>
        <taxon>Enterobacterales</taxon>
        <taxon>Erwiniaceae</taxon>
        <taxon>Pantoea</taxon>
    </lineage>
</organism>
<dbReference type="OrthoDB" id="6539082at2"/>
<dbReference type="Proteomes" id="UP000192900">
    <property type="component" value="Chromosome"/>
</dbReference>
<accession>A0A1W6B8C2</accession>
<protein>
    <submittedName>
        <fullName evidence="1">Uncharacterized protein</fullName>
    </submittedName>
</protein>
<dbReference type="RefSeq" id="WP_085071329.1">
    <property type="nucleotide sequence ID" value="NZ_CP019706.1"/>
</dbReference>
<evidence type="ECO:0000313" key="1">
    <source>
        <dbReference type="EMBL" id="ARJ43273.1"/>
    </source>
</evidence>